<accession>A0A0E0JHH4</accession>
<evidence type="ECO:0000256" key="1">
    <source>
        <dbReference type="SAM" id="MobiDB-lite"/>
    </source>
</evidence>
<dbReference type="HOGENOM" id="CLU_981348_0_0_1"/>
<keyword evidence="3" id="KW-1185">Reference proteome</keyword>
<reference evidence="2" key="1">
    <citation type="submission" date="2015-04" db="UniProtKB">
        <authorList>
            <consortium name="EnsemblPlants"/>
        </authorList>
    </citation>
    <scope>IDENTIFICATION</scope>
</reference>
<evidence type="ECO:0000313" key="2">
    <source>
        <dbReference type="EnsemblPlants" id="OPUNC01G12260.1"/>
    </source>
</evidence>
<protein>
    <submittedName>
        <fullName evidence="2">Uncharacterized protein</fullName>
    </submittedName>
</protein>
<feature type="compositionally biased region" description="Low complexity" evidence="1">
    <location>
        <begin position="42"/>
        <end position="55"/>
    </location>
</feature>
<reference evidence="2" key="2">
    <citation type="submission" date="2018-05" db="EMBL/GenBank/DDBJ databases">
        <title>OpunRS2 (Oryza punctata Reference Sequence Version 2).</title>
        <authorList>
            <person name="Zhang J."/>
            <person name="Kudrna D."/>
            <person name="Lee S."/>
            <person name="Talag J."/>
            <person name="Welchert J."/>
            <person name="Wing R.A."/>
        </authorList>
    </citation>
    <scope>NUCLEOTIDE SEQUENCE [LARGE SCALE GENOMIC DNA]</scope>
</reference>
<name>A0A0E0JHH4_ORYPU</name>
<sequence length="284" mass="30265">MGPTPLSSFPFVSPLCFLSLPAEPAPSGTAADGKGGRLTQPGDGRAAKGGVAAGARHGDDARCSDGVERGVGGRALLFLDLTLPLLELTGIYAAARTAAAERWEAEVDPGGGPGWWRSEHQRKALGEKQVEVDPIDAGSPKGNDGLGRRWLEHRCKALGEEQAEVNPVGGGGPRDGGGLGVWKVEEHSSKKKATLWTAEASESDEAVQKLKVRALDLPETENSRHGACIQPQAHRPKHRPDRFALQRLQADRLVSITPRDVYSTPTQLSSVRFGAVKKLARTDR</sequence>
<dbReference type="Gramene" id="OPUNC01G12260.1">
    <property type="protein sequence ID" value="OPUNC01G12260.1"/>
    <property type="gene ID" value="OPUNC01G12260"/>
</dbReference>
<dbReference type="AlphaFoldDB" id="A0A0E0JHH4"/>
<dbReference type="EnsemblPlants" id="OPUNC01G12260.1">
    <property type="protein sequence ID" value="OPUNC01G12260.1"/>
    <property type="gene ID" value="OPUNC01G12260"/>
</dbReference>
<dbReference type="Proteomes" id="UP000026962">
    <property type="component" value="Chromosome 1"/>
</dbReference>
<proteinExistence type="predicted"/>
<organism evidence="2">
    <name type="scientific">Oryza punctata</name>
    <name type="common">Red rice</name>
    <dbReference type="NCBI Taxonomy" id="4537"/>
    <lineage>
        <taxon>Eukaryota</taxon>
        <taxon>Viridiplantae</taxon>
        <taxon>Streptophyta</taxon>
        <taxon>Embryophyta</taxon>
        <taxon>Tracheophyta</taxon>
        <taxon>Spermatophyta</taxon>
        <taxon>Magnoliopsida</taxon>
        <taxon>Liliopsida</taxon>
        <taxon>Poales</taxon>
        <taxon>Poaceae</taxon>
        <taxon>BOP clade</taxon>
        <taxon>Oryzoideae</taxon>
        <taxon>Oryzeae</taxon>
        <taxon>Oryzinae</taxon>
        <taxon>Oryza</taxon>
    </lineage>
</organism>
<evidence type="ECO:0000313" key="3">
    <source>
        <dbReference type="Proteomes" id="UP000026962"/>
    </source>
</evidence>
<feature type="region of interest" description="Disordered" evidence="1">
    <location>
        <begin position="26"/>
        <end position="62"/>
    </location>
</feature>